<evidence type="ECO:0000313" key="2">
    <source>
        <dbReference type="EMBL" id="PHQ15720.1"/>
    </source>
</evidence>
<dbReference type="CDD" id="cd02042">
    <property type="entry name" value="ParAB_family"/>
    <property type="match status" value="1"/>
</dbReference>
<dbReference type="InterPro" id="IPR025669">
    <property type="entry name" value="AAA_dom"/>
</dbReference>
<evidence type="ECO:0000313" key="3">
    <source>
        <dbReference type="Proteomes" id="UP000231409"/>
    </source>
</evidence>
<proteinExistence type="predicted"/>
<reference evidence="2 3" key="1">
    <citation type="submission" date="2017-09" db="EMBL/GenBank/DDBJ databases">
        <title>The draft genome sequences of Marinobacter sp. PWS21.</title>
        <authorList>
            <person name="Cao J."/>
        </authorList>
    </citation>
    <scope>NUCLEOTIDE SEQUENCE [LARGE SCALE GENOMIC DNA]</scope>
    <source>
        <strain evidence="2 3">PWS21</strain>
    </source>
</reference>
<dbReference type="InterPro" id="IPR050678">
    <property type="entry name" value="DNA_Partitioning_ATPase"/>
</dbReference>
<feature type="domain" description="AAA" evidence="1">
    <location>
        <begin position="1"/>
        <end position="164"/>
    </location>
</feature>
<dbReference type="SUPFAM" id="SSF52540">
    <property type="entry name" value="P-loop containing nucleoside triphosphate hydrolases"/>
    <property type="match status" value="1"/>
</dbReference>
<organism evidence="2 3">
    <name type="scientific">Marinobacter profundi</name>
    <dbReference type="NCBI Taxonomy" id="2666256"/>
    <lineage>
        <taxon>Bacteria</taxon>
        <taxon>Pseudomonadati</taxon>
        <taxon>Pseudomonadota</taxon>
        <taxon>Gammaproteobacteria</taxon>
        <taxon>Pseudomonadales</taxon>
        <taxon>Marinobacteraceae</taxon>
        <taxon>Marinobacter</taxon>
    </lineage>
</organism>
<dbReference type="InterPro" id="IPR027417">
    <property type="entry name" value="P-loop_NTPase"/>
</dbReference>
<dbReference type="Proteomes" id="UP000231409">
    <property type="component" value="Unassembled WGS sequence"/>
</dbReference>
<accession>A0A2G1UMT6</accession>
<gene>
    <name evidence="2" type="ORF">CLH61_06090</name>
</gene>
<dbReference type="Pfam" id="PF13614">
    <property type="entry name" value="AAA_31"/>
    <property type="match status" value="1"/>
</dbReference>
<dbReference type="EMBL" id="NTFH01000005">
    <property type="protein sequence ID" value="PHQ15720.1"/>
    <property type="molecule type" value="Genomic_DNA"/>
</dbReference>
<dbReference type="PANTHER" id="PTHR13696">
    <property type="entry name" value="P-LOOP CONTAINING NUCLEOSIDE TRIPHOSPHATE HYDROLASE"/>
    <property type="match status" value="1"/>
</dbReference>
<name>A0A2G1UMT6_9GAMM</name>
<sequence length="246" mass="27578">MRTIAFYSLKGGVGKTSAAVNIAYLASQSGLATILWDLDPQGASSWYLAGADQVKGRKLAALMDGKTPIGKFIRPSPYPNLDFIPSHTSFRNLDVRLDKEEDANLLKQWLGPLSEETELVVLDCPPSLSRLSEQVLAASDHVFVPVVPTWLSLNSWHQLRDFAKDHKLKRSRLHPFYSLADRRKALHRELVDDQERHLKGSLKTIIPNASVVEKMGESGRPVELTAPSSIAADAYRRLWREIRELL</sequence>
<dbReference type="PANTHER" id="PTHR13696:SF52">
    <property type="entry name" value="PARA FAMILY PROTEIN CT_582"/>
    <property type="match status" value="1"/>
</dbReference>
<dbReference type="Gene3D" id="3.40.50.300">
    <property type="entry name" value="P-loop containing nucleotide triphosphate hydrolases"/>
    <property type="match status" value="1"/>
</dbReference>
<comment type="caution">
    <text evidence="2">The sequence shown here is derived from an EMBL/GenBank/DDBJ whole genome shotgun (WGS) entry which is preliminary data.</text>
</comment>
<evidence type="ECO:0000259" key="1">
    <source>
        <dbReference type="Pfam" id="PF13614"/>
    </source>
</evidence>
<keyword evidence="3" id="KW-1185">Reference proteome</keyword>
<protein>
    <submittedName>
        <fullName evidence="2">Chromosome partitioning protein</fullName>
    </submittedName>
</protein>
<dbReference type="AlphaFoldDB" id="A0A2G1UMT6"/>
<dbReference type="RefSeq" id="WP_099613825.1">
    <property type="nucleotide sequence ID" value="NZ_KZ319369.1"/>
</dbReference>